<keyword evidence="3" id="KW-0548">Nucleotidyltransferase</keyword>
<dbReference type="InterPro" id="IPR046811">
    <property type="entry name" value="Flavi_NS5_thumb"/>
</dbReference>
<accession>O55814</accession>
<evidence type="ECO:0000256" key="3">
    <source>
        <dbReference type="ARBA" id="ARBA00022695"/>
    </source>
</evidence>
<dbReference type="InterPro" id="IPR000208">
    <property type="entry name" value="Flavi_RdRp_fingers/palm"/>
</dbReference>
<dbReference type="GO" id="GO:0003724">
    <property type="term" value="F:RNA helicase activity"/>
    <property type="evidence" value="ECO:0007669"/>
    <property type="project" value="UniProtKB-EC"/>
</dbReference>
<name>O55814_9FLAV</name>
<sequence>KLGEFGKAKGSRAIWYMWLGARFLEFEALGFLNEDHWLSRENSYAGVEGLGLQRLGYVLRDISYRPGGKMYADDTAGWDTRITEKDLENEAKITEKMEGEHKKLAKAIIELTYKHKVVKVKRPGPGGKTFMDVISREDQRGSGQVVTYALNTYTNMVAQLIRCAEAEGVLTPDMRERSLTKQERYALTLWLDMEGVKRLKKMAISGDDCVVKSEDERFATALYFLNAMAKVRKDIQEWKPSSGWLDWQEVPFCSHHFKELQLKDGRSIVVPCRHQDELVGRARVSPGAAWGVRESAGLAKAYAQMWKLMYFHRRDLRLMANAICSAVPKDWVPTGRTTWSIHGKGD</sequence>
<comment type="catalytic activity">
    <reaction evidence="7">
        <text>ATP + H2O = ADP + phosphate + H(+)</text>
        <dbReference type="Rhea" id="RHEA:13065"/>
        <dbReference type="ChEBI" id="CHEBI:15377"/>
        <dbReference type="ChEBI" id="CHEBI:15378"/>
        <dbReference type="ChEBI" id="CHEBI:30616"/>
        <dbReference type="ChEBI" id="CHEBI:43474"/>
        <dbReference type="ChEBI" id="CHEBI:456216"/>
        <dbReference type="EC" id="3.6.4.13"/>
    </reaction>
</comment>
<dbReference type="Pfam" id="PF00972">
    <property type="entry name" value="Flavi_NS5"/>
    <property type="match status" value="1"/>
</dbReference>
<keyword evidence="4" id="KW-0347">Helicase</keyword>
<evidence type="ECO:0000256" key="7">
    <source>
        <dbReference type="ARBA" id="ARBA00047984"/>
    </source>
</evidence>
<gene>
    <name evidence="9" type="primary">NS5</name>
</gene>
<dbReference type="EMBL" id="AF013390">
    <property type="protein sequence ID" value="AAC58778.1"/>
    <property type="molecule type" value="Genomic_RNA"/>
</dbReference>
<feature type="non-terminal residue" evidence="9">
    <location>
        <position position="346"/>
    </location>
</feature>
<keyword evidence="4" id="KW-0547">Nucleotide-binding</keyword>
<protein>
    <submittedName>
        <fullName evidence="9">NS5 protein</fullName>
    </submittedName>
</protein>
<reference evidence="9 10" key="1">
    <citation type="journal article" date="1998" name="J. Virol.">
        <title>Phylogeny of the genus Flavivirus.</title>
        <authorList>
            <person name="Kuno G."/>
            <person name="Chang G.J."/>
            <person name="Tsuchiya K.R."/>
            <person name="Karabatsos N."/>
            <person name="Cropp C.B."/>
        </authorList>
    </citation>
    <scope>NUCLEOTIDE SEQUENCE [LARGE SCALE GENOMIC DNA]</scope>
    <source>
        <strain evidence="9 10">25008</strain>
    </source>
</reference>
<evidence type="ECO:0000313" key="9">
    <source>
        <dbReference type="EMBL" id="AAC58778.1"/>
    </source>
</evidence>
<keyword evidence="5" id="KW-0693">Viral RNA replication</keyword>
<evidence type="ECO:0000259" key="8">
    <source>
        <dbReference type="PROSITE" id="PS50507"/>
    </source>
</evidence>
<evidence type="ECO:0000313" key="10">
    <source>
        <dbReference type="Proteomes" id="UP000296932"/>
    </source>
</evidence>
<dbReference type="Gene3D" id="1.10.260.90">
    <property type="match status" value="1"/>
</dbReference>
<keyword evidence="6" id="KW-0472">Membrane</keyword>
<evidence type="ECO:0000256" key="1">
    <source>
        <dbReference type="ARBA" id="ARBA00022484"/>
    </source>
</evidence>
<proteinExistence type="predicted"/>
<evidence type="ECO:0000256" key="2">
    <source>
        <dbReference type="ARBA" id="ARBA00022679"/>
    </source>
</evidence>
<keyword evidence="1" id="KW-0696">RNA-directed RNA polymerase</keyword>
<dbReference type="FunFam" id="3.30.70.2840:FF:000001">
    <property type="entry name" value="Genome polyprotein"/>
    <property type="match status" value="1"/>
</dbReference>
<dbReference type="Gene3D" id="3.30.70.2840">
    <property type="entry name" value="Flavivirus RNA-directed RNA polymerase, thumb domain"/>
    <property type="match status" value="1"/>
</dbReference>
<feature type="non-terminal residue" evidence="9">
    <location>
        <position position="1"/>
    </location>
</feature>
<dbReference type="InterPro" id="IPR007094">
    <property type="entry name" value="RNA-dir_pol_PSvirus"/>
</dbReference>
<keyword evidence="4" id="KW-0067">ATP-binding</keyword>
<dbReference type="Proteomes" id="UP000296932">
    <property type="component" value="Genome"/>
</dbReference>
<dbReference type="InterPro" id="IPR043502">
    <property type="entry name" value="DNA/RNA_pol_sf"/>
</dbReference>
<evidence type="ECO:0000256" key="4">
    <source>
        <dbReference type="ARBA" id="ARBA00022806"/>
    </source>
</evidence>
<dbReference type="SUPFAM" id="SSF56672">
    <property type="entry name" value="DNA/RNA polymerases"/>
    <property type="match status" value="1"/>
</dbReference>
<evidence type="ECO:0000256" key="5">
    <source>
        <dbReference type="ARBA" id="ARBA00022953"/>
    </source>
</evidence>
<dbReference type="PROSITE" id="PS50507">
    <property type="entry name" value="RDRP_SSRNA_POS"/>
    <property type="match status" value="1"/>
</dbReference>
<organism evidence="9 10">
    <name type="scientific">Naranjal virus</name>
    <dbReference type="NCBI Taxonomy" id="64313"/>
    <lineage>
        <taxon>Viruses</taxon>
        <taxon>Riboviria</taxon>
        <taxon>Orthornavirae</taxon>
        <taxon>Kitrinoviricota</taxon>
        <taxon>Flasuviricetes</taxon>
        <taxon>Amarillovirales</taxon>
        <taxon>Flaviviridae</taxon>
        <taxon>Orthoflavivirus</taxon>
        <taxon>Orthoflavivirus aroaense</taxon>
    </lineage>
</organism>
<evidence type="ECO:0000256" key="6">
    <source>
        <dbReference type="ARBA" id="ARBA00023136"/>
    </source>
</evidence>
<dbReference type="GO" id="GO:0005524">
    <property type="term" value="F:ATP binding"/>
    <property type="evidence" value="ECO:0007669"/>
    <property type="project" value="InterPro"/>
</dbReference>
<dbReference type="Pfam" id="PF20483">
    <property type="entry name" value="Flavi_NS5_thumb"/>
    <property type="match status" value="1"/>
</dbReference>
<feature type="domain" description="RdRp catalytic" evidence="8">
    <location>
        <begin position="68"/>
        <end position="221"/>
    </location>
</feature>
<dbReference type="GO" id="GO:0039694">
    <property type="term" value="P:viral RNA genome replication"/>
    <property type="evidence" value="ECO:0007669"/>
    <property type="project" value="InterPro"/>
</dbReference>
<keyword evidence="2" id="KW-0808">Transferase</keyword>
<dbReference type="GO" id="GO:0003968">
    <property type="term" value="F:RNA-directed RNA polymerase activity"/>
    <property type="evidence" value="ECO:0007669"/>
    <property type="project" value="UniProtKB-KW"/>
</dbReference>
<keyword evidence="4" id="KW-0378">Hydrolase</keyword>